<dbReference type="InterPro" id="IPR041891">
    <property type="entry name" value="Alpha_CA_prokaryot-like"/>
</dbReference>
<accession>A0A1I7L4Z8</accession>
<evidence type="ECO:0000256" key="3">
    <source>
        <dbReference type="ARBA" id="ARBA00010718"/>
    </source>
</evidence>
<evidence type="ECO:0000256" key="8">
    <source>
        <dbReference type="ARBA" id="ARBA00023239"/>
    </source>
</evidence>
<gene>
    <name evidence="12" type="ORF">SAMN05216552_102357</name>
</gene>
<dbReference type="RefSeq" id="WP_229490596.1">
    <property type="nucleotide sequence ID" value="NZ_FPBO01000023.1"/>
</dbReference>
<dbReference type="Proteomes" id="UP000199391">
    <property type="component" value="Unassembled WGS sequence"/>
</dbReference>
<dbReference type="InterPro" id="IPR023561">
    <property type="entry name" value="Carbonic_anhydrase_a-class"/>
</dbReference>
<dbReference type="SUPFAM" id="SSF51069">
    <property type="entry name" value="Carbonic anhydrase"/>
    <property type="match status" value="1"/>
</dbReference>
<organism evidence="12 13">
    <name type="scientific">Pseudoduganella namucuonensis</name>
    <dbReference type="NCBI Taxonomy" id="1035707"/>
    <lineage>
        <taxon>Bacteria</taxon>
        <taxon>Pseudomonadati</taxon>
        <taxon>Pseudomonadota</taxon>
        <taxon>Betaproteobacteria</taxon>
        <taxon>Burkholderiales</taxon>
        <taxon>Oxalobacteraceae</taxon>
        <taxon>Telluria group</taxon>
        <taxon>Pseudoduganella</taxon>
    </lineage>
</organism>
<evidence type="ECO:0000259" key="11">
    <source>
        <dbReference type="PROSITE" id="PS51144"/>
    </source>
</evidence>
<proteinExistence type="inferred from homology"/>
<dbReference type="PANTHER" id="PTHR18952:SF265">
    <property type="entry name" value="CARBONIC ANHYDRASE"/>
    <property type="match status" value="1"/>
</dbReference>
<dbReference type="PROSITE" id="PS00162">
    <property type="entry name" value="ALPHA_CA_1"/>
    <property type="match status" value="1"/>
</dbReference>
<dbReference type="SMART" id="SM01057">
    <property type="entry name" value="Carb_anhydrase"/>
    <property type="match status" value="1"/>
</dbReference>
<evidence type="ECO:0000256" key="9">
    <source>
        <dbReference type="ARBA" id="ARBA00048348"/>
    </source>
</evidence>
<comment type="function">
    <text evidence="2 10">Reversible hydration of carbon dioxide.</text>
</comment>
<evidence type="ECO:0000256" key="2">
    <source>
        <dbReference type="ARBA" id="ARBA00002904"/>
    </source>
</evidence>
<evidence type="ECO:0000256" key="7">
    <source>
        <dbReference type="ARBA" id="ARBA00022833"/>
    </source>
</evidence>
<keyword evidence="6 10" id="KW-0479">Metal-binding</keyword>
<evidence type="ECO:0000256" key="6">
    <source>
        <dbReference type="ARBA" id="ARBA00022723"/>
    </source>
</evidence>
<dbReference type="CDD" id="cd03124">
    <property type="entry name" value="alpha_CA_prokaryotic_like"/>
    <property type="match status" value="1"/>
</dbReference>
<evidence type="ECO:0000256" key="5">
    <source>
        <dbReference type="ARBA" id="ARBA00014628"/>
    </source>
</evidence>
<evidence type="ECO:0000256" key="10">
    <source>
        <dbReference type="RuleBase" id="RU367011"/>
    </source>
</evidence>
<feature type="chain" id="PRO_5025080267" description="Carbonic anhydrase" evidence="10">
    <location>
        <begin position="20"/>
        <end position="243"/>
    </location>
</feature>
<dbReference type="Gene3D" id="3.10.200.10">
    <property type="entry name" value="Alpha carbonic anhydrase"/>
    <property type="match status" value="1"/>
</dbReference>
<dbReference type="Pfam" id="PF00194">
    <property type="entry name" value="Carb_anhydrase"/>
    <property type="match status" value="1"/>
</dbReference>
<dbReference type="PROSITE" id="PS51144">
    <property type="entry name" value="ALPHA_CA_2"/>
    <property type="match status" value="1"/>
</dbReference>
<dbReference type="STRING" id="1035707.SAMN05216552_102357"/>
<feature type="signal peptide" evidence="10">
    <location>
        <begin position="1"/>
        <end position="19"/>
    </location>
</feature>
<dbReference type="EC" id="4.2.1.1" evidence="4 10"/>
<keyword evidence="10" id="KW-0732">Signal</keyword>
<evidence type="ECO:0000256" key="1">
    <source>
        <dbReference type="ARBA" id="ARBA00001947"/>
    </source>
</evidence>
<keyword evidence="8 10" id="KW-0456">Lyase</keyword>
<comment type="catalytic activity">
    <reaction evidence="9 10">
        <text>hydrogencarbonate + H(+) = CO2 + H2O</text>
        <dbReference type="Rhea" id="RHEA:10748"/>
        <dbReference type="ChEBI" id="CHEBI:15377"/>
        <dbReference type="ChEBI" id="CHEBI:15378"/>
        <dbReference type="ChEBI" id="CHEBI:16526"/>
        <dbReference type="ChEBI" id="CHEBI:17544"/>
        <dbReference type="EC" id="4.2.1.1"/>
    </reaction>
</comment>
<comment type="similarity">
    <text evidence="3 10">Belongs to the alpha-carbonic anhydrase family.</text>
</comment>
<dbReference type="InterPro" id="IPR018338">
    <property type="entry name" value="Carbonic_anhydrase_a-class_CS"/>
</dbReference>
<dbReference type="EMBL" id="FPBO01000023">
    <property type="protein sequence ID" value="SFV04813.1"/>
    <property type="molecule type" value="Genomic_DNA"/>
</dbReference>
<dbReference type="PANTHER" id="PTHR18952">
    <property type="entry name" value="CARBONIC ANHYDRASE"/>
    <property type="match status" value="1"/>
</dbReference>
<keyword evidence="7 10" id="KW-0862">Zinc</keyword>
<evidence type="ECO:0000256" key="4">
    <source>
        <dbReference type="ARBA" id="ARBA00012925"/>
    </source>
</evidence>
<name>A0A1I7L4Z8_9BURK</name>
<dbReference type="AlphaFoldDB" id="A0A1I7L4Z8"/>
<comment type="cofactor">
    <cofactor evidence="1 10">
        <name>Zn(2+)</name>
        <dbReference type="ChEBI" id="CHEBI:29105"/>
    </cofactor>
</comment>
<dbReference type="GO" id="GO:0004089">
    <property type="term" value="F:carbonate dehydratase activity"/>
    <property type="evidence" value="ECO:0007669"/>
    <property type="project" value="UniProtKB-UniRule"/>
</dbReference>
<evidence type="ECO:0000313" key="13">
    <source>
        <dbReference type="Proteomes" id="UP000199391"/>
    </source>
</evidence>
<dbReference type="GO" id="GO:0008270">
    <property type="term" value="F:zinc ion binding"/>
    <property type="evidence" value="ECO:0007669"/>
    <property type="project" value="UniProtKB-UniRule"/>
</dbReference>
<dbReference type="InterPro" id="IPR001148">
    <property type="entry name" value="CA_dom"/>
</dbReference>
<dbReference type="InterPro" id="IPR036398">
    <property type="entry name" value="CA_dom_sf"/>
</dbReference>
<keyword evidence="13" id="KW-1185">Reference proteome</keyword>
<reference evidence="13" key="1">
    <citation type="submission" date="2016-10" db="EMBL/GenBank/DDBJ databases">
        <authorList>
            <person name="Varghese N."/>
            <person name="Submissions S."/>
        </authorList>
    </citation>
    <scope>NUCLEOTIDE SEQUENCE [LARGE SCALE GENOMIC DNA]</scope>
    <source>
        <strain evidence="13">CGMCC 1.11014</strain>
    </source>
</reference>
<feature type="domain" description="Alpha-carbonic anhydrase" evidence="11">
    <location>
        <begin position="23"/>
        <end position="243"/>
    </location>
</feature>
<evidence type="ECO:0000313" key="12">
    <source>
        <dbReference type="EMBL" id="SFV04813.1"/>
    </source>
</evidence>
<sequence length="243" mass="25965">MKRFAIAALMACAAGAAMAGDGSHWTYEGEAGPEQWAKLSPDNYACSGKNQSPVDVKGTIHAALTPLKMDYHAGGNEVLNNGHTLQVGFQPGSSLMLDGERFELKQYHFHAPSENLIKGQSYPLEVHLVHADKDGNLAVVAVMFKEGAENKALTALWPQLPKEAGAKAALGAPLSAAALLPAKRAYYRFSGSLTTPPCSEGVRWLVMKAPVTVSKEQVASFAALIHHPNNRPVQSLNGRVILD</sequence>
<protein>
    <recommendedName>
        <fullName evidence="5 10">Carbonic anhydrase</fullName>
        <ecNumber evidence="4 10">4.2.1.1</ecNumber>
    </recommendedName>
</protein>